<accession>F0SFC0</accession>
<keyword evidence="2" id="KW-1185">Reference proteome</keyword>
<name>F0SFC0_RUBBR</name>
<reference evidence="2" key="1">
    <citation type="submission" date="2011-02" db="EMBL/GenBank/DDBJ databases">
        <title>The complete genome of Planctomyces brasiliensis DSM 5305.</title>
        <authorList>
            <person name="Lucas S."/>
            <person name="Copeland A."/>
            <person name="Lapidus A."/>
            <person name="Bruce D."/>
            <person name="Goodwin L."/>
            <person name="Pitluck S."/>
            <person name="Kyrpides N."/>
            <person name="Mavromatis K."/>
            <person name="Pagani I."/>
            <person name="Ivanova N."/>
            <person name="Ovchinnikova G."/>
            <person name="Lu M."/>
            <person name="Detter J.C."/>
            <person name="Han C."/>
            <person name="Land M."/>
            <person name="Hauser L."/>
            <person name="Markowitz V."/>
            <person name="Cheng J.-F."/>
            <person name="Hugenholtz P."/>
            <person name="Woyke T."/>
            <person name="Wu D."/>
            <person name="Tindall B."/>
            <person name="Pomrenke H.G."/>
            <person name="Brambilla E."/>
            <person name="Klenk H.-P."/>
            <person name="Eisen J.A."/>
        </authorList>
    </citation>
    <scope>NUCLEOTIDE SEQUENCE [LARGE SCALE GENOMIC DNA]</scope>
    <source>
        <strain evidence="2">ATCC 49424 / DSM 5305 / JCM 21570 / NBRC 103401 / IFAM 1448</strain>
    </source>
</reference>
<organism evidence="1 2">
    <name type="scientific">Rubinisphaera brasiliensis (strain ATCC 49424 / DSM 5305 / JCM 21570 / IAM 15109 / NBRC 103401 / IFAM 1448)</name>
    <name type="common">Planctomyces brasiliensis</name>
    <dbReference type="NCBI Taxonomy" id="756272"/>
    <lineage>
        <taxon>Bacteria</taxon>
        <taxon>Pseudomonadati</taxon>
        <taxon>Planctomycetota</taxon>
        <taxon>Planctomycetia</taxon>
        <taxon>Planctomycetales</taxon>
        <taxon>Planctomycetaceae</taxon>
        <taxon>Rubinisphaera</taxon>
    </lineage>
</organism>
<dbReference type="KEGG" id="pbs:Plabr_1716"/>
<dbReference type="EMBL" id="CP002546">
    <property type="protein sequence ID" value="ADY59327.1"/>
    <property type="molecule type" value="Genomic_DNA"/>
</dbReference>
<proteinExistence type="predicted"/>
<protein>
    <submittedName>
        <fullName evidence="1">Uncharacterized protein</fullName>
    </submittedName>
</protein>
<evidence type="ECO:0000313" key="2">
    <source>
        <dbReference type="Proteomes" id="UP000006860"/>
    </source>
</evidence>
<dbReference type="Proteomes" id="UP000006860">
    <property type="component" value="Chromosome"/>
</dbReference>
<dbReference type="AlphaFoldDB" id="F0SFC0"/>
<sequence length="50" mass="5200">MATCSDVCRHFPTAGGHALACVGMKATGTPIAELASRHETNPDEVKCWAG</sequence>
<evidence type="ECO:0000313" key="1">
    <source>
        <dbReference type="EMBL" id="ADY59327.1"/>
    </source>
</evidence>
<dbReference type="HOGENOM" id="CLU_3122301_0_0_0"/>
<gene>
    <name evidence="1" type="ordered locus">Plabr_1716</name>
</gene>
<dbReference type="STRING" id="756272.Plabr_1716"/>